<sequence>MQVKRNVIFNKAGGNASKNAMTYKINIPADMIKGLGATEEDRSVILDYDNGIITIKKSPEQ</sequence>
<evidence type="ECO:0000313" key="1">
    <source>
        <dbReference type="EMBL" id="HJC49128.1"/>
    </source>
</evidence>
<name>A0A9D2PHU5_9FIRM</name>
<reference evidence="1" key="1">
    <citation type="journal article" date="2021" name="PeerJ">
        <title>Extensive microbial diversity within the chicken gut microbiome revealed by metagenomics and culture.</title>
        <authorList>
            <person name="Gilroy R."/>
            <person name="Ravi A."/>
            <person name="Getino M."/>
            <person name="Pursley I."/>
            <person name="Horton D.L."/>
            <person name="Alikhan N.F."/>
            <person name="Baker D."/>
            <person name="Gharbi K."/>
            <person name="Hall N."/>
            <person name="Watson M."/>
            <person name="Adriaenssens E.M."/>
            <person name="Foster-Nyarko E."/>
            <person name="Jarju S."/>
            <person name="Secka A."/>
            <person name="Antonio M."/>
            <person name="Oren A."/>
            <person name="Chaudhuri R.R."/>
            <person name="La Ragione R."/>
            <person name="Hildebrand F."/>
            <person name="Pallen M.J."/>
        </authorList>
    </citation>
    <scope>NUCLEOTIDE SEQUENCE</scope>
    <source>
        <strain evidence="1">ChiSjej3B21-8574</strain>
    </source>
</reference>
<accession>A0A9D2PHU5</accession>
<organism evidence="1 2">
    <name type="scientific">Candidatus Anaerostipes avistercoris</name>
    <dbReference type="NCBI Taxonomy" id="2838462"/>
    <lineage>
        <taxon>Bacteria</taxon>
        <taxon>Bacillati</taxon>
        <taxon>Bacillota</taxon>
        <taxon>Clostridia</taxon>
        <taxon>Lachnospirales</taxon>
        <taxon>Lachnospiraceae</taxon>
        <taxon>Anaerostipes</taxon>
    </lineage>
</organism>
<comment type="caution">
    <text evidence="1">The sequence shown here is derived from an EMBL/GenBank/DDBJ whole genome shotgun (WGS) entry which is preliminary data.</text>
</comment>
<reference evidence="1" key="2">
    <citation type="submission" date="2021-04" db="EMBL/GenBank/DDBJ databases">
        <authorList>
            <person name="Gilroy R."/>
        </authorList>
    </citation>
    <scope>NUCLEOTIDE SEQUENCE</scope>
    <source>
        <strain evidence="1">ChiSjej3B21-8574</strain>
    </source>
</reference>
<evidence type="ECO:0000313" key="2">
    <source>
        <dbReference type="Proteomes" id="UP000823904"/>
    </source>
</evidence>
<protein>
    <recommendedName>
        <fullName evidence="3">AbrB/MazE/SpoVT family DNA-binding domain-containing protein</fullName>
    </recommendedName>
</protein>
<evidence type="ECO:0008006" key="3">
    <source>
        <dbReference type="Google" id="ProtNLM"/>
    </source>
</evidence>
<dbReference type="EMBL" id="DWWD01000005">
    <property type="protein sequence ID" value="HJC49128.1"/>
    <property type="molecule type" value="Genomic_DNA"/>
</dbReference>
<dbReference type="Proteomes" id="UP000823904">
    <property type="component" value="Unassembled WGS sequence"/>
</dbReference>
<dbReference type="AlphaFoldDB" id="A0A9D2PHU5"/>
<proteinExistence type="predicted"/>
<gene>
    <name evidence="1" type="ORF">H9754_00880</name>
</gene>